<gene>
    <name evidence="2" type="ORF">VSDG_04506</name>
</gene>
<proteinExistence type="predicted"/>
<dbReference type="PANTHER" id="PTHR38791:SF5">
    <property type="entry name" value="TRANSCRIPTION FACTOR DBAG-RELATED"/>
    <property type="match status" value="1"/>
</dbReference>
<feature type="compositionally biased region" description="Low complexity" evidence="1">
    <location>
        <begin position="20"/>
        <end position="40"/>
    </location>
</feature>
<evidence type="ECO:0008006" key="4">
    <source>
        <dbReference type="Google" id="ProtNLM"/>
    </source>
</evidence>
<protein>
    <recommendedName>
        <fullName evidence="4">Transcription factor domain-containing protein</fullName>
    </recommendedName>
</protein>
<dbReference type="InterPro" id="IPR053175">
    <property type="entry name" value="DHMBA_Reg_Transcription_Factor"/>
</dbReference>
<comment type="caution">
    <text evidence="2">The sequence shown here is derived from an EMBL/GenBank/DDBJ whole genome shotgun (WGS) entry which is preliminary data.</text>
</comment>
<evidence type="ECO:0000313" key="3">
    <source>
        <dbReference type="Proteomes" id="UP000284375"/>
    </source>
</evidence>
<dbReference type="EMBL" id="LJZO01000014">
    <property type="protein sequence ID" value="ROV98174.1"/>
    <property type="molecule type" value="Genomic_DNA"/>
</dbReference>
<evidence type="ECO:0000256" key="1">
    <source>
        <dbReference type="SAM" id="MobiDB-lite"/>
    </source>
</evidence>
<feature type="region of interest" description="Disordered" evidence="1">
    <location>
        <begin position="1"/>
        <end position="98"/>
    </location>
</feature>
<feature type="compositionally biased region" description="Basic and acidic residues" evidence="1">
    <location>
        <begin position="1"/>
        <end position="13"/>
    </location>
</feature>
<sequence>MFRDETVKVEKRVRASWGMSDAASASSTSTITSSNASQSAPAKTKRSASIAPTARSGASSIPTPPASVLSTSPVSTQSPPRIRESPSPTTPSAIQPGDLLQGSSWEALALHSPVSTNPNDLGLSFYVNHYILGYPDEVKRGEDLSSELWFQSPASQATMTALGLAGLGNLHNDNQLQLLSKVKYGEALACTNQALREPLKNLDAAIRATIMLALYQCVRTTHQSHGNVRVHLLGCMALIKSAIPIRSVPAMGIRGLLQLCYSLLVPCIQTGVGLPDNFFQWVRDSGSSDFLPPDEKPGATLAHIIARFAQLNATIRNTAYTDGREPTARMLRQLVAVECDMKEWEASRAGKWQYQVHRHPALPAEAVFRHQYHRYSDVWTSRIWNHFRWARILTNQTILEQAERYPTSAAGIVSPGLRDRIHDTIRRLAADVLTSAPTHYKHPRLTRAHLDIIQTHGGAGAGAVGIPHLMFQLQVAACAPGVPYGIWRWALGVMETAWGELGMMHVKSLAEVLRGHRPDAEGVGDEDADVDGERV</sequence>
<dbReference type="AlphaFoldDB" id="A0A423W4D1"/>
<feature type="compositionally biased region" description="Polar residues" evidence="1">
    <location>
        <begin position="68"/>
        <end position="79"/>
    </location>
</feature>
<dbReference type="PANTHER" id="PTHR38791">
    <property type="entry name" value="ZN(II)2CYS6 TRANSCRIPTION FACTOR (EUROFUNG)-RELATED-RELATED"/>
    <property type="match status" value="1"/>
</dbReference>
<name>A0A423W4D1_CYTCH</name>
<accession>A0A423W4D1</accession>
<evidence type="ECO:0000313" key="2">
    <source>
        <dbReference type="EMBL" id="ROV98174.1"/>
    </source>
</evidence>
<organism evidence="2 3">
    <name type="scientific">Cytospora chrysosperma</name>
    <name type="common">Cytospora canker fungus</name>
    <name type="synonym">Sphaeria chrysosperma</name>
    <dbReference type="NCBI Taxonomy" id="252740"/>
    <lineage>
        <taxon>Eukaryota</taxon>
        <taxon>Fungi</taxon>
        <taxon>Dikarya</taxon>
        <taxon>Ascomycota</taxon>
        <taxon>Pezizomycotina</taxon>
        <taxon>Sordariomycetes</taxon>
        <taxon>Sordariomycetidae</taxon>
        <taxon>Diaporthales</taxon>
        <taxon>Cytosporaceae</taxon>
        <taxon>Cytospora</taxon>
    </lineage>
</organism>
<dbReference type="STRING" id="252740.A0A423W4D1"/>
<reference evidence="2 3" key="1">
    <citation type="submission" date="2015-09" db="EMBL/GenBank/DDBJ databases">
        <title>Host preference determinants of Valsa canker pathogens revealed by comparative genomics.</title>
        <authorList>
            <person name="Yin Z."/>
            <person name="Huang L."/>
        </authorList>
    </citation>
    <scope>NUCLEOTIDE SEQUENCE [LARGE SCALE GENOMIC DNA]</scope>
    <source>
        <strain evidence="2 3">YSFL</strain>
    </source>
</reference>
<dbReference type="Proteomes" id="UP000284375">
    <property type="component" value="Unassembled WGS sequence"/>
</dbReference>
<keyword evidence="3" id="KW-1185">Reference proteome</keyword>
<dbReference type="OrthoDB" id="5280547at2759"/>